<evidence type="ECO:0000313" key="2">
    <source>
        <dbReference type="EMBL" id="KII61118.1"/>
    </source>
</evidence>
<dbReference type="InterPro" id="IPR038702">
    <property type="entry name" value="Na/K_ATPase_sub_beta_sf"/>
</dbReference>
<dbReference type="Proteomes" id="UP000031668">
    <property type="component" value="Unassembled WGS sequence"/>
</dbReference>
<keyword evidence="1" id="KW-0472">Membrane</keyword>
<gene>
    <name evidence="2" type="ORF">RF11_05837</name>
</gene>
<keyword evidence="1" id="KW-0812">Transmembrane</keyword>
<keyword evidence="3" id="KW-1185">Reference proteome</keyword>
<proteinExistence type="predicted"/>
<keyword evidence="1" id="KW-1133">Transmembrane helix</keyword>
<dbReference type="AlphaFoldDB" id="A0A0C2I7F2"/>
<accession>A0A0C2I7F2</accession>
<feature type="transmembrane region" description="Helical" evidence="1">
    <location>
        <begin position="80"/>
        <end position="98"/>
    </location>
</feature>
<name>A0A0C2I7F2_THEKT</name>
<dbReference type="Gene3D" id="2.60.40.1660">
    <property type="entry name" value="Na, k-atpase alpha subunit"/>
    <property type="match status" value="1"/>
</dbReference>
<feature type="transmembrane region" description="Helical" evidence="1">
    <location>
        <begin position="42"/>
        <end position="68"/>
    </location>
</feature>
<reference evidence="2 3" key="1">
    <citation type="journal article" date="2014" name="Genome Biol. Evol.">
        <title>The genome of the myxosporean Thelohanellus kitauei shows adaptations to nutrient acquisition within its fish host.</title>
        <authorList>
            <person name="Yang Y."/>
            <person name="Xiong J."/>
            <person name="Zhou Z."/>
            <person name="Huo F."/>
            <person name="Miao W."/>
            <person name="Ran C."/>
            <person name="Liu Y."/>
            <person name="Zhang J."/>
            <person name="Feng J."/>
            <person name="Wang M."/>
            <person name="Wang M."/>
            <person name="Wang L."/>
            <person name="Yao B."/>
        </authorList>
    </citation>
    <scope>NUCLEOTIDE SEQUENCE [LARGE SCALE GENOMIC DNA]</scope>
    <source>
        <strain evidence="2">Wuqing</strain>
    </source>
</reference>
<comment type="caution">
    <text evidence="2">The sequence shown here is derived from an EMBL/GenBank/DDBJ whole genome shotgun (WGS) entry which is preliminary data.</text>
</comment>
<protein>
    <submittedName>
        <fullName evidence="2">Uncharacterized protein</fullName>
    </submittedName>
</protein>
<evidence type="ECO:0000256" key="1">
    <source>
        <dbReference type="SAM" id="Phobius"/>
    </source>
</evidence>
<evidence type="ECO:0000313" key="3">
    <source>
        <dbReference type="Proteomes" id="UP000031668"/>
    </source>
</evidence>
<dbReference type="EMBL" id="JWZT01005379">
    <property type="protein sequence ID" value="KII61118.1"/>
    <property type="molecule type" value="Genomic_DNA"/>
</dbReference>
<sequence>MLKVKSILSSIKRSLCGCVHAIYNPRANTIIYRSPADFLRTCVFFIIFYGLLGLLAVSFVFIFSYLSVDSKKDPPPVNNQILQMNLGFVVLDVGLVSLSGHYDVPKFTDIVSEDYTNYAQAISANLQTYDYALSTAYHFQLDTLEDCRNPPYGMDGDNPCFIFRMAKNSTATQTINIFPGKGFPLAAFPVSKGQLPPPVAVKITRSSEDLYITCSVAVQGMGRGMTGQTPPGSIHFKIMKS</sequence>
<organism evidence="2 3">
    <name type="scientific">Thelohanellus kitauei</name>
    <name type="common">Myxosporean</name>
    <dbReference type="NCBI Taxonomy" id="669202"/>
    <lineage>
        <taxon>Eukaryota</taxon>
        <taxon>Metazoa</taxon>
        <taxon>Cnidaria</taxon>
        <taxon>Myxozoa</taxon>
        <taxon>Myxosporea</taxon>
        <taxon>Bivalvulida</taxon>
        <taxon>Platysporina</taxon>
        <taxon>Myxobolidae</taxon>
        <taxon>Thelohanellus</taxon>
    </lineage>
</organism>